<evidence type="ECO:0000313" key="2">
    <source>
        <dbReference type="Proteomes" id="UP000722791"/>
    </source>
</evidence>
<dbReference type="EMBL" id="BNCQ01000027">
    <property type="protein sequence ID" value="GIM08423.1"/>
    <property type="molecule type" value="Genomic_DNA"/>
</dbReference>
<dbReference type="Proteomes" id="UP000722791">
    <property type="component" value="Unassembled WGS sequence"/>
</dbReference>
<dbReference type="AlphaFoldDB" id="A0A8J4LTA5"/>
<proteinExistence type="predicted"/>
<comment type="caution">
    <text evidence="1">The sequence shown here is derived from an EMBL/GenBank/DDBJ whole genome shotgun (WGS) entry which is preliminary data.</text>
</comment>
<organism evidence="1 2">
    <name type="scientific">Volvox reticuliferus</name>
    <dbReference type="NCBI Taxonomy" id="1737510"/>
    <lineage>
        <taxon>Eukaryota</taxon>
        <taxon>Viridiplantae</taxon>
        <taxon>Chlorophyta</taxon>
        <taxon>core chlorophytes</taxon>
        <taxon>Chlorophyceae</taxon>
        <taxon>CS clade</taxon>
        <taxon>Chlamydomonadales</taxon>
        <taxon>Volvocaceae</taxon>
        <taxon>Volvox</taxon>
    </lineage>
</organism>
<evidence type="ECO:0000313" key="1">
    <source>
        <dbReference type="EMBL" id="GIM08423.1"/>
    </source>
</evidence>
<accession>A0A8J4LTA5</accession>
<protein>
    <submittedName>
        <fullName evidence="1">Uncharacterized protein</fullName>
    </submittedName>
</protein>
<gene>
    <name evidence="1" type="ORF">Vretimale_12428</name>
</gene>
<name>A0A8J4LTA5_9CHLO</name>
<sequence length="118" mass="13681">MHYNLQWVRELLSARINCLIEFSSRGRDGLVALHQRYFATAEHAIQDEVLQEYNDEFACARQKVSLKYLAEKEHKSRSGGSTGASQFNGARLRRGWFCWSWFPTQSCHCCGRELYLGC</sequence>
<reference evidence="1" key="1">
    <citation type="journal article" date="2021" name="Proc. Natl. Acad. Sci. U.S.A.">
        <title>Three genomes in the algal genus Volvox reveal the fate of a haploid sex-determining region after a transition to homothallism.</title>
        <authorList>
            <person name="Yamamoto K."/>
            <person name="Hamaji T."/>
            <person name="Kawai-Toyooka H."/>
            <person name="Matsuzaki R."/>
            <person name="Takahashi F."/>
            <person name="Nishimura Y."/>
            <person name="Kawachi M."/>
            <person name="Noguchi H."/>
            <person name="Minakuchi Y."/>
            <person name="Umen J.G."/>
            <person name="Toyoda A."/>
            <person name="Nozaki H."/>
        </authorList>
    </citation>
    <scope>NUCLEOTIDE SEQUENCE</scope>
    <source>
        <strain evidence="1">NIES-3785</strain>
    </source>
</reference>